<comment type="caution">
    <text evidence="2">The sequence shown here is derived from an EMBL/GenBank/DDBJ whole genome shotgun (WGS) entry which is preliminary data.</text>
</comment>
<keyword evidence="3" id="KW-1185">Reference proteome</keyword>
<dbReference type="AlphaFoldDB" id="A0A937D299"/>
<evidence type="ECO:0000256" key="1">
    <source>
        <dbReference type="SAM" id="MobiDB-lite"/>
    </source>
</evidence>
<protein>
    <submittedName>
        <fullName evidence="2">Uncharacterized protein</fullName>
    </submittedName>
</protein>
<organism evidence="2 3">
    <name type="scientific">Ramlibacter aurantiacus</name>
    <dbReference type="NCBI Taxonomy" id="2801330"/>
    <lineage>
        <taxon>Bacteria</taxon>
        <taxon>Pseudomonadati</taxon>
        <taxon>Pseudomonadota</taxon>
        <taxon>Betaproteobacteria</taxon>
        <taxon>Burkholderiales</taxon>
        <taxon>Comamonadaceae</taxon>
        <taxon>Ramlibacter</taxon>
    </lineage>
</organism>
<dbReference type="Proteomes" id="UP000613011">
    <property type="component" value="Unassembled WGS sequence"/>
</dbReference>
<evidence type="ECO:0000313" key="2">
    <source>
        <dbReference type="EMBL" id="MBL0421384.1"/>
    </source>
</evidence>
<feature type="compositionally biased region" description="Low complexity" evidence="1">
    <location>
        <begin position="18"/>
        <end position="32"/>
    </location>
</feature>
<dbReference type="RefSeq" id="WP_201684449.1">
    <property type="nucleotide sequence ID" value="NZ_JAEQNA010000004.1"/>
</dbReference>
<proteinExistence type="predicted"/>
<dbReference type="EMBL" id="JAEQNA010000004">
    <property type="protein sequence ID" value="MBL0421384.1"/>
    <property type="molecule type" value="Genomic_DNA"/>
</dbReference>
<sequence>MIQLATDPNASRAGWRPSTSAEAAKRASAPRARAGHAWPFLSKLAERPATPDSPKPGGQDGGS</sequence>
<gene>
    <name evidence="2" type="ORF">JI739_13575</name>
</gene>
<feature type="region of interest" description="Disordered" evidence="1">
    <location>
        <begin position="1"/>
        <end position="63"/>
    </location>
</feature>
<evidence type="ECO:0000313" key="3">
    <source>
        <dbReference type="Proteomes" id="UP000613011"/>
    </source>
</evidence>
<name>A0A937D299_9BURK</name>
<accession>A0A937D299</accession>
<reference evidence="2" key="1">
    <citation type="submission" date="2021-01" db="EMBL/GenBank/DDBJ databases">
        <title>Ramlibacter sp. strain AW1 16S ribosomal RNA gene Genome sequencing and assembly.</title>
        <authorList>
            <person name="Kang M."/>
        </authorList>
    </citation>
    <scope>NUCLEOTIDE SEQUENCE</scope>
    <source>
        <strain evidence="2">AW1</strain>
    </source>
</reference>